<gene>
    <name evidence="1" type="ORF">BELL_0277g00120</name>
</gene>
<accession>A0A4Z1JTH5</accession>
<dbReference type="OrthoDB" id="3465269at2759"/>
<protein>
    <submittedName>
        <fullName evidence="1">Uncharacterized protein</fullName>
    </submittedName>
</protein>
<name>A0A4Z1JTH5_9HELO</name>
<dbReference type="AlphaFoldDB" id="A0A4Z1JTH5"/>
<dbReference type="Proteomes" id="UP000297229">
    <property type="component" value="Unassembled WGS sequence"/>
</dbReference>
<proteinExistence type="predicted"/>
<reference evidence="1 2" key="1">
    <citation type="submission" date="2017-12" db="EMBL/GenBank/DDBJ databases">
        <title>Comparative genomics of Botrytis spp.</title>
        <authorList>
            <person name="Valero-Jimenez C.A."/>
            <person name="Tapia P."/>
            <person name="Veloso J."/>
            <person name="Silva-Moreno E."/>
            <person name="Staats M."/>
            <person name="Valdes J.H."/>
            <person name="Van Kan J.A.L."/>
        </authorList>
    </citation>
    <scope>NUCLEOTIDE SEQUENCE [LARGE SCALE GENOMIC DNA]</scope>
    <source>
        <strain evidence="1 2">Be9601</strain>
    </source>
</reference>
<evidence type="ECO:0000313" key="1">
    <source>
        <dbReference type="EMBL" id="TGO74512.1"/>
    </source>
</evidence>
<dbReference type="EMBL" id="PQXM01000275">
    <property type="protein sequence ID" value="TGO74512.1"/>
    <property type="molecule type" value="Genomic_DNA"/>
</dbReference>
<sequence length="276" mass="32105">MRNVPTNCWLQVPTQTHRRLGDLPLEIIYNVMGLLGWEGSTCLGLTCPELYAAYRALYPSKVPLRSLVDTSLPFRLYPVTELEMSQLYPPIELYKLVENWNGLKDQYFFWENDLCWTRENAGYSTSMTTELDVPSSGVPDRFLLASVFANKIQKMKMLQERYQDYESTRTDRTDCTSVDDEQDTSAYLGSKEGGLLLQVNRIPSPFNLGAEWDSKAKRVIVESINLAPSALFWKIHWKYTNTWQRNRLYFDRKWKAAEAVEKALDDFSEWIEMIGF</sequence>
<keyword evidence="2" id="KW-1185">Reference proteome</keyword>
<comment type="caution">
    <text evidence="1">The sequence shown here is derived from an EMBL/GenBank/DDBJ whole genome shotgun (WGS) entry which is preliminary data.</text>
</comment>
<evidence type="ECO:0000313" key="2">
    <source>
        <dbReference type="Proteomes" id="UP000297229"/>
    </source>
</evidence>
<organism evidence="1 2">
    <name type="scientific">Botrytis elliptica</name>
    <dbReference type="NCBI Taxonomy" id="278938"/>
    <lineage>
        <taxon>Eukaryota</taxon>
        <taxon>Fungi</taxon>
        <taxon>Dikarya</taxon>
        <taxon>Ascomycota</taxon>
        <taxon>Pezizomycotina</taxon>
        <taxon>Leotiomycetes</taxon>
        <taxon>Helotiales</taxon>
        <taxon>Sclerotiniaceae</taxon>
        <taxon>Botrytis</taxon>
    </lineage>
</organism>